<keyword evidence="1" id="KW-1133">Transmembrane helix</keyword>
<keyword evidence="1" id="KW-0812">Transmembrane</keyword>
<dbReference type="PANTHER" id="PTHR34219:SF1">
    <property type="entry name" value="PEPSY DOMAIN-CONTAINING PROTEIN"/>
    <property type="match status" value="1"/>
</dbReference>
<evidence type="ECO:0000313" key="3">
    <source>
        <dbReference type="Proteomes" id="UP000292372"/>
    </source>
</evidence>
<dbReference type="PANTHER" id="PTHR34219">
    <property type="entry name" value="IRON-REGULATED INNER MEMBRANE PROTEIN-RELATED"/>
    <property type="match status" value="1"/>
</dbReference>
<dbReference type="Proteomes" id="UP000292372">
    <property type="component" value="Unassembled WGS sequence"/>
</dbReference>
<sequence>MKHKKLNQWLWKWHFIAGLVSLPFVILLAITGGVYLFKDNYEAPKQEHIKYINDNGNPISYQKQWEIAKSSSSKPLNAMVIPVERNQATEFVSGRFSHKKSVFINPNTAQISGKISPKDSNMYVVRKLHGELLLGGFGTKIVELVASWMFVLIITGIYVFWPNKKQGLKAFFSIRYKQGKRILFRDLHTILGFWVSVLLLMTLAGGMPWTDVFGDGFKWVQKVTNTGFPKTWSGRGLESEINGEAIPLDEIVAQAKKMGLSGKLNIGLPVSPKGVYIVYNESFDLDTQKRFYFDQYSGKQIFKHEWKDVGILMRGRMWFMAFHQGQFGIWNFVVMLFVAILLAFVAIAALISYLKRKPTGKWGTPKVPAKFKVGYGVIIIIILLGIIFPLFGLSVLLITLIEFFIKKNKLKRI</sequence>
<dbReference type="AlphaFoldDB" id="A0A4Q9FQX5"/>
<protein>
    <submittedName>
        <fullName evidence="2">PepSY domain-containing protein</fullName>
    </submittedName>
</protein>
<keyword evidence="3" id="KW-1185">Reference proteome</keyword>
<comment type="caution">
    <text evidence="2">The sequence shown here is derived from an EMBL/GenBank/DDBJ whole genome shotgun (WGS) entry which is preliminary data.</text>
</comment>
<gene>
    <name evidence="2" type="ORF">EYD46_08480</name>
</gene>
<feature type="transmembrane region" description="Helical" evidence="1">
    <location>
        <begin position="375"/>
        <end position="405"/>
    </location>
</feature>
<keyword evidence="1" id="KW-0472">Membrane</keyword>
<feature type="transmembrane region" description="Helical" evidence="1">
    <location>
        <begin position="141"/>
        <end position="161"/>
    </location>
</feature>
<dbReference type="RefSeq" id="WP_130936642.1">
    <property type="nucleotide sequence ID" value="NZ_BMEE01000002.1"/>
</dbReference>
<organism evidence="2 3">
    <name type="scientific">Hyunsoonleella pacifica</name>
    <dbReference type="NCBI Taxonomy" id="1080224"/>
    <lineage>
        <taxon>Bacteria</taxon>
        <taxon>Pseudomonadati</taxon>
        <taxon>Bacteroidota</taxon>
        <taxon>Flavobacteriia</taxon>
        <taxon>Flavobacteriales</taxon>
        <taxon>Flavobacteriaceae</taxon>
    </lineage>
</organism>
<evidence type="ECO:0000313" key="2">
    <source>
        <dbReference type="EMBL" id="TBN16661.1"/>
    </source>
</evidence>
<dbReference type="InterPro" id="IPR005625">
    <property type="entry name" value="PepSY-ass_TM"/>
</dbReference>
<feature type="transmembrane region" description="Helical" evidence="1">
    <location>
        <begin position="12"/>
        <end position="37"/>
    </location>
</feature>
<accession>A0A4Q9FQX5</accession>
<name>A0A4Q9FQX5_9FLAO</name>
<proteinExistence type="predicted"/>
<reference evidence="2 3" key="1">
    <citation type="journal article" date="2015" name="Int. J. Syst. Evol. Microbiol.">
        <title>Hyunsoonleella pacifica sp. nov., isolated from seawater of South Pacific Gyre.</title>
        <authorList>
            <person name="Gao X."/>
            <person name="Zhang Z."/>
            <person name="Dai X."/>
            <person name="Zhang X.H."/>
        </authorList>
    </citation>
    <scope>NUCLEOTIDE SEQUENCE [LARGE SCALE GENOMIC DNA]</scope>
    <source>
        <strain evidence="2 3">SW033</strain>
    </source>
</reference>
<feature type="transmembrane region" description="Helical" evidence="1">
    <location>
        <begin position="327"/>
        <end position="354"/>
    </location>
</feature>
<dbReference type="EMBL" id="SIRS01000003">
    <property type="protein sequence ID" value="TBN16661.1"/>
    <property type="molecule type" value="Genomic_DNA"/>
</dbReference>
<feature type="transmembrane region" description="Helical" evidence="1">
    <location>
        <begin position="182"/>
        <end position="204"/>
    </location>
</feature>
<dbReference type="Pfam" id="PF03929">
    <property type="entry name" value="PepSY_TM"/>
    <property type="match status" value="1"/>
</dbReference>
<dbReference type="OrthoDB" id="111691at2"/>
<evidence type="ECO:0000256" key="1">
    <source>
        <dbReference type="SAM" id="Phobius"/>
    </source>
</evidence>